<dbReference type="EMBL" id="JABCUR010000002">
    <property type="protein sequence ID" value="NMW64444.1"/>
    <property type="molecule type" value="Genomic_DNA"/>
</dbReference>
<reference evidence="1 2" key="1">
    <citation type="submission" date="2020-04" db="EMBL/GenBank/DDBJ databases">
        <title>Antimicrobial susceptibility and clonality of vaginal-derived multi-drug resistant Mobiluncus isolates in China.</title>
        <authorList>
            <person name="Zhang X."/>
        </authorList>
    </citation>
    <scope>NUCLEOTIDE SEQUENCE [LARGE SCALE GENOMIC DNA]</scope>
    <source>
        <strain evidence="1 2">13</strain>
    </source>
</reference>
<sequence length="470" mass="52548">MSTATGIKKGLPVAAGGILDNPPVNAVGWPMQAGRCAVVWNIAAGEADSRDPDYYPDAAPLRNTVVRIRPSRSFVTYRGDPTPVTVILRDIVCKIRNNHLVAPDGNPFLILIPTSGGNIEGGWQYTATLEQAGKILYTVVFDAPNDHTVDLTLAAEADASPTIRTDDLNLLLDRFHEVFTTEDGASLVATTPGAYEKLEENNLWRNIIDRDELFFEDTYFPWLMSHESFIKYSNQEIFSGYIRPWILKNENNARRILEMGLWDVFFSNGGVTVSPSVWEPYMHKIAADTSFLLNELYKSTGGGDSLWTNGDFMAKALKNEKFINSVFPPLLTRLIADANTTQPLATLFQLQENGYETTISRMFDRWGNFDKLEQGMFITQEREETLRLFNNWVSGIRVGQLGMINLNPMMGTTGGQIRMFLPGCTTPISPQIRKTPGFGCNIWFLPGTRFDLDNNITPLQPTIVTIPDET</sequence>
<proteinExistence type="predicted"/>
<evidence type="ECO:0000313" key="2">
    <source>
        <dbReference type="Proteomes" id="UP000578252"/>
    </source>
</evidence>
<dbReference type="AlphaFoldDB" id="A0A7Y0Y408"/>
<dbReference type="Proteomes" id="UP000578252">
    <property type="component" value="Unassembled WGS sequence"/>
</dbReference>
<accession>A0A7Y0Y408</accession>
<name>A0A7Y0Y408_9ACTO</name>
<protein>
    <submittedName>
        <fullName evidence="1">Uncharacterized protein</fullName>
    </submittedName>
</protein>
<dbReference type="RefSeq" id="WP_169771570.1">
    <property type="nucleotide sequence ID" value="NZ_JABCUR010000002.1"/>
</dbReference>
<comment type="caution">
    <text evidence="1">The sequence shown here is derived from an EMBL/GenBank/DDBJ whole genome shotgun (WGS) entry which is preliminary data.</text>
</comment>
<evidence type="ECO:0000313" key="1">
    <source>
        <dbReference type="EMBL" id="NMW64444.1"/>
    </source>
</evidence>
<organism evidence="1 2">
    <name type="scientific">Mobiluncus mulieris</name>
    <dbReference type="NCBI Taxonomy" id="2052"/>
    <lineage>
        <taxon>Bacteria</taxon>
        <taxon>Bacillati</taxon>
        <taxon>Actinomycetota</taxon>
        <taxon>Actinomycetes</taxon>
        <taxon>Actinomycetales</taxon>
        <taxon>Actinomycetaceae</taxon>
        <taxon>Mobiluncus</taxon>
    </lineage>
</organism>
<gene>
    <name evidence="1" type="ORF">HHJ78_02595</name>
</gene>